<evidence type="ECO:0000256" key="2">
    <source>
        <dbReference type="ARBA" id="ARBA00009166"/>
    </source>
</evidence>
<evidence type="ECO:0000256" key="3">
    <source>
        <dbReference type="ARBA" id="ARBA00022692"/>
    </source>
</evidence>
<dbReference type="PANTHER" id="PTHR22945:SF13">
    <property type="entry name" value="SERPENTINE RECEPTOR, CLASS D (DELTA)"/>
    <property type="match status" value="1"/>
</dbReference>
<evidence type="ECO:0000313" key="8">
    <source>
        <dbReference type="EMBL" id="CAI5453258.1"/>
    </source>
</evidence>
<dbReference type="Gene3D" id="1.20.1070.10">
    <property type="entry name" value="Rhodopsin 7-helix transmembrane proteins"/>
    <property type="match status" value="1"/>
</dbReference>
<protein>
    <recommendedName>
        <fullName evidence="7">G-protein coupled receptors family 1 profile domain-containing protein</fullName>
    </recommendedName>
</protein>
<keyword evidence="4 6" id="KW-1133">Transmembrane helix</keyword>
<feature type="transmembrane region" description="Helical" evidence="6">
    <location>
        <begin position="225"/>
        <end position="249"/>
    </location>
</feature>
<dbReference type="PANTHER" id="PTHR22945">
    <property type="entry name" value="SERPENTINE RECEPTOR, CLASS D DELTA"/>
    <property type="match status" value="1"/>
</dbReference>
<comment type="subcellular location">
    <subcellularLocation>
        <location evidence="1">Membrane</location>
        <topology evidence="1">Multi-pass membrane protein</topology>
    </subcellularLocation>
</comment>
<dbReference type="PROSITE" id="PS50262">
    <property type="entry name" value="G_PROTEIN_RECEP_F1_2"/>
    <property type="match status" value="1"/>
</dbReference>
<feature type="transmembrane region" description="Helical" evidence="6">
    <location>
        <begin position="261"/>
        <end position="282"/>
    </location>
</feature>
<dbReference type="InterPro" id="IPR017452">
    <property type="entry name" value="GPCR_Rhodpsn_7TM"/>
</dbReference>
<dbReference type="SUPFAM" id="SSF81321">
    <property type="entry name" value="Family A G protein-coupled receptor-like"/>
    <property type="match status" value="1"/>
</dbReference>
<feature type="transmembrane region" description="Helical" evidence="6">
    <location>
        <begin position="85"/>
        <end position="111"/>
    </location>
</feature>
<organism evidence="8 9">
    <name type="scientific">Caenorhabditis angaria</name>
    <dbReference type="NCBI Taxonomy" id="860376"/>
    <lineage>
        <taxon>Eukaryota</taxon>
        <taxon>Metazoa</taxon>
        <taxon>Ecdysozoa</taxon>
        <taxon>Nematoda</taxon>
        <taxon>Chromadorea</taxon>
        <taxon>Rhabditida</taxon>
        <taxon>Rhabditina</taxon>
        <taxon>Rhabditomorpha</taxon>
        <taxon>Rhabditoidea</taxon>
        <taxon>Rhabditidae</taxon>
        <taxon>Peloderinae</taxon>
        <taxon>Caenorhabditis</taxon>
    </lineage>
</organism>
<feature type="domain" description="G-protein coupled receptors family 1 profile" evidence="7">
    <location>
        <begin position="17"/>
        <end position="281"/>
    </location>
</feature>
<reference evidence="8" key="1">
    <citation type="submission" date="2022-11" db="EMBL/GenBank/DDBJ databases">
        <authorList>
            <person name="Kikuchi T."/>
        </authorList>
    </citation>
    <scope>NUCLEOTIDE SEQUENCE</scope>
    <source>
        <strain evidence="8">PS1010</strain>
    </source>
</reference>
<name>A0A9P1IVY7_9PELO</name>
<dbReference type="InterPro" id="IPR019421">
    <property type="entry name" value="7TM_GPCR_serpentine_rcpt_Srd"/>
</dbReference>
<feature type="transmembrane region" description="Helical" evidence="6">
    <location>
        <begin position="180"/>
        <end position="205"/>
    </location>
</feature>
<evidence type="ECO:0000256" key="4">
    <source>
        <dbReference type="ARBA" id="ARBA00022989"/>
    </source>
</evidence>
<dbReference type="InterPro" id="IPR050920">
    <property type="entry name" value="Nematode_rcpt-like_delta"/>
</dbReference>
<comment type="caution">
    <text evidence="8">The sequence shown here is derived from an EMBL/GenBank/DDBJ whole genome shotgun (WGS) entry which is preliminary data.</text>
</comment>
<proteinExistence type="inferred from homology"/>
<dbReference type="EMBL" id="CANHGI010000005">
    <property type="protein sequence ID" value="CAI5453258.1"/>
    <property type="molecule type" value="Genomic_DNA"/>
</dbReference>
<dbReference type="AlphaFoldDB" id="A0A9P1IVY7"/>
<dbReference type="Pfam" id="PF10317">
    <property type="entry name" value="7TM_GPCR_Srd"/>
    <property type="match status" value="1"/>
</dbReference>
<evidence type="ECO:0000259" key="7">
    <source>
        <dbReference type="PROSITE" id="PS50262"/>
    </source>
</evidence>
<sequence>MWLILYHFSAIIIGIFLNTLLIFTILKKSPPNIKKYAVMILNFAITDLLATILDGLVMQRLVACGISVVYISMGPCNWISSRFCFSLYILDVHMFTHTIWILICSFLYRYYVLIHPELSRLKIQIFITLVYLPSSLILSNIFLNTDSEHDAFKIMTKSHPEINITGLTLSATCSIFEIHVMYTIIVVVGLGPPLTITCFILRNLIIQKVKVSLNSSDSKKLHLQFIQALTFQACIPVFYVFAGMCYIVQVFDLITNEYPADLLFCFAIIVPILNPISSFIYIGPYRKFIGSFFRKQQGLQPCLVHPMNISSTIN</sequence>
<feature type="transmembrane region" description="Helical" evidence="6">
    <location>
        <begin position="123"/>
        <end position="143"/>
    </location>
</feature>
<evidence type="ECO:0000313" key="9">
    <source>
        <dbReference type="Proteomes" id="UP001152747"/>
    </source>
</evidence>
<keyword evidence="9" id="KW-1185">Reference proteome</keyword>
<keyword evidence="3 6" id="KW-0812">Transmembrane</keyword>
<dbReference type="Proteomes" id="UP001152747">
    <property type="component" value="Unassembled WGS sequence"/>
</dbReference>
<gene>
    <name evidence="8" type="ORF">CAMP_LOCUS15895</name>
</gene>
<dbReference type="GO" id="GO:0016020">
    <property type="term" value="C:membrane"/>
    <property type="evidence" value="ECO:0007669"/>
    <property type="project" value="UniProtKB-SubCell"/>
</dbReference>
<comment type="similarity">
    <text evidence="2">Belongs to the nematode receptor-like protein srd family.</text>
</comment>
<accession>A0A9P1IVY7</accession>
<evidence type="ECO:0000256" key="1">
    <source>
        <dbReference type="ARBA" id="ARBA00004141"/>
    </source>
</evidence>
<evidence type="ECO:0000256" key="6">
    <source>
        <dbReference type="SAM" id="Phobius"/>
    </source>
</evidence>
<dbReference type="OrthoDB" id="5859769at2759"/>
<keyword evidence="5 6" id="KW-0472">Membrane</keyword>
<evidence type="ECO:0000256" key="5">
    <source>
        <dbReference type="ARBA" id="ARBA00023136"/>
    </source>
</evidence>
<feature type="transmembrane region" description="Helical" evidence="6">
    <location>
        <begin position="6"/>
        <end position="26"/>
    </location>
</feature>